<organism evidence="1 2">
    <name type="scientific">Mikania micrantha</name>
    <name type="common">bitter vine</name>
    <dbReference type="NCBI Taxonomy" id="192012"/>
    <lineage>
        <taxon>Eukaryota</taxon>
        <taxon>Viridiplantae</taxon>
        <taxon>Streptophyta</taxon>
        <taxon>Embryophyta</taxon>
        <taxon>Tracheophyta</taxon>
        <taxon>Spermatophyta</taxon>
        <taxon>Magnoliopsida</taxon>
        <taxon>eudicotyledons</taxon>
        <taxon>Gunneridae</taxon>
        <taxon>Pentapetalae</taxon>
        <taxon>asterids</taxon>
        <taxon>campanulids</taxon>
        <taxon>Asterales</taxon>
        <taxon>Asteraceae</taxon>
        <taxon>Asteroideae</taxon>
        <taxon>Heliantheae alliance</taxon>
        <taxon>Eupatorieae</taxon>
        <taxon>Mikania</taxon>
    </lineage>
</organism>
<protein>
    <submittedName>
        <fullName evidence="1">Uncharacterized protein</fullName>
    </submittedName>
</protein>
<dbReference type="Proteomes" id="UP000326396">
    <property type="component" value="Linkage Group LG5"/>
</dbReference>
<dbReference type="OrthoDB" id="1837602at2759"/>
<dbReference type="EMBL" id="SZYD01000015">
    <property type="protein sequence ID" value="KAD3639959.1"/>
    <property type="molecule type" value="Genomic_DNA"/>
</dbReference>
<evidence type="ECO:0000313" key="1">
    <source>
        <dbReference type="EMBL" id="KAD3639959.1"/>
    </source>
</evidence>
<proteinExistence type="predicted"/>
<sequence length="303" mass="33073">MCECFSRCWSNLPPISVDVEDVDGVSKRKKSLHEKEPLDVDVPAKTMKTRSSKGKAMMVKGDGDVQSLSSYGTPVEDWDGLGWSDNLGVKSRAKASASSVHSVIFLEKESTAQPFVLIWDVCNGDVFNDPKICRDVAIVMPTPGQKEAMALLMVHGFKHVVDFLHRSPEYLEPLATVQKASHAYGMYAGIHACYKYAAAGRAKEAVPHYALESKAKLHQVVKNFGGNFFPFLDMISQDPAIPFVTLQGMVPQNFETVVALDGQLSTSQMSVMTPSSSMLPPRFPAGVGQSVDTSHVFAQDSLD</sequence>
<comment type="caution">
    <text evidence="1">The sequence shown here is derived from an EMBL/GenBank/DDBJ whole genome shotgun (WGS) entry which is preliminary data.</text>
</comment>
<gene>
    <name evidence="1" type="ORF">E3N88_29182</name>
</gene>
<dbReference type="AlphaFoldDB" id="A0A5N6MJ04"/>
<name>A0A5N6MJ04_9ASTR</name>
<reference evidence="1 2" key="1">
    <citation type="submission" date="2019-05" db="EMBL/GenBank/DDBJ databases">
        <title>Mikania micrantha, genome provides insights into the molecular mechanism of rapid growth.</title>
        <authorList>
            <person name="Liu B."/>
        </authorList>
    </citation>
    <scope>NUCLEOTIDE SEQUENCE [LARGE SCALE GENOMIC DNA]</scope>
    <source>
        <strain evidence="1">NLD-2019</strain>
        <tissue evidence="1">Leaf</tissue>
    </source>
</reference>
<keyword evidence="2" id="KW-1185">Reference proteome</keyword>
<accession>A0A5N6MJ04</accession>
<evidence type="ECO:0000313" key="2">
    <source>
        <dbReference type="Proteomes" id="UP000326396"/>
    </source>
</evidence>